<gene>
    <name evidence="2" type="ORF">ACFQ24_02225</name>
</gene>
<evidence type="ECO:0000313" key="2">
    <source>
        <dbReference type="EMBL" id="MFD1103736.1"/>
    </source>
</evidence>
<feature type="region of interest" description="Disordered" evidence="1">
    <location>
        <begin position="51"/>
        <end position="71"/>
    </location>
</feature>
<dbReference type="Pfam" id="PF10122">
    <property type="entry name" value="Zn_ribbon_Com"/>
    <property type="match status" value="1"/>
</dbReference>
<reference evidence="3" key="1">
    <citation type="journal article" date="2019" name="Int. J. Syst. Evol. Microbiol.">
        <title>The Global Catalogue of Microorganisms (GCM) 10K type strain sequencing project: providing services to taxonomists for standard genome sequencing and annotation.</title>
        <authorList>
            <consortium name="The Broad Institute Genomics Platform"/>
            <consortium name="The Broad Institute Genome Sequencing Center for Infectious Disease"/>
            <person name="Wu L."/>
            <person name="Ma J."/>
        </authorList>
    </citation>
    <scope>NUCLEOTIDE SEQUENCE [LARGE SCALE GENOMIC DNA]</scope>
    <source>
        <strain evidence="3">CCUG 54329</strain>
    </source>
</reference>
<dbReference type="Proteomes" id="UP001597203">
    <property type="component" value="Unassembled WGS sequence"/>
</dbReference>
<dbReference type="RefSeq" id="WP_380908779.1">
    <property type="nucleotide sequence ID" value="NZ_JBHTLS010000009.1"/>
</dbReference>
<evidence type="ECO:0000256" key="1">
    <source>
        <dbReference type="SAM" id="MobiDB-lite"/>
    </source>
</evidence>
<organism evidence="2 3">
    <name type="scientific">Sphingobium olei</name>
    <dbReference type="NCBI Taxonomy" id="420955"/>
    <lineage>
        <taxon>Bacteria</taxon>
        <taxon>Pseudomonadati</taxon>
        <taxon>Pseudomonadota</taxon>
        <taxon>Alphaproteobacteria</taxon>
        <taxon>Sphingomonadales</taxon>
        <taxon>Sphingomonadaceae</taxon>
        <taxon>Sphingobium</taxon>
    </lineage>
</organism>
<keyword evidence="3" id="KW-1185">Reference proteome</keyword>
<sequence length="71" mass="7685">MHSSNDSACISNKCAACRALLFKSAVDAIAGTIEIKCRRCGSFNCFRPMSPPRSPAERPFGAEHCGSTYRT</sequence>
<name>A0ABW3NTW9_9SPHN</name>
<dbReference type="EMBL" id="JBHTLS010000009">
    <property type="protein sequence ID" value="MFD1103736.1"/>
    <property type="molecule type" value="Genomic_DNA"/>
</dbReference>
<accession>A0ABW3NTW9</accession>
<evidence type="ECO:0000313" key="3">
    <source>
        <dbReference type="Proteomes" id="UP001597203"/>
    </source>
</evidence>
<protein>
    <submittedName>
        <fullName evidence="2">Com family DNA-binding transcriptional regulator</fullName>
    </submittedName>
</protein>
<comment type="caution">
    <text evidence="2">The sequence shown here is derived from an EMBL/GenBank/DDBJ whole genome shotgun (WGS) entry which is preliminary data.</text>
</comment>
<keyword evidence="2" id="KW-0238">DNA-binding</keyword>
<proteinExistence type="predicted"/>
<dbReference type="GO" id="GO:0003677">
    <property type="term" value="F:DNA binding"/>
    <property type="evidence" value="ECO:0007669"/>
    <property type="project" value="UniProtKB-KW"/>
</dbReference>
<dbReference type="InterPro" id="IPR019294">
    <property type="entry name" value="Translation_reg_Com"/>
</dbReference>